<organism evidence="6 7">
    <name type="scientific">Yinghuangia aomiensis</name>
    <dbReference type="NCBI Taxonomy" id="676205"/>
    <lineage>
        <taxon>Bacteria</taxon>
        <taxon>Bacillati</taxon>
        <taxon>Actinomycetota</taxon>
        <taxon>Actinomycetes</taxon>
        <taxon>Kitasatosporales</taxon>
        <taxon>Streptomycetaceae</taxon>
        <taxon>Yinghuangia</taxon>
    </lineage>
</organism>
<dbReference type="RefSeq" id="WP_345675283.1">
    <property type="nucleotide sequence ID" value="NZ_BAABHS010000007.1"/>
</dbReference>
<protein>
    <submittedName>
        <fullName evidence="6">Glucose 1-dehydrogenase</fullName>
    </submittedName>
</protein>
<keyword evidence="4" id="KW-0443">Lipid metabolism</keyword>
<dbReference type="PRINTS" id="PR00081">
    <property type="entry name" value="GDHRDH"/>
</dbReference>
<keyword evidence="2" id="KW-0560">Oxidoreductase</keyword>
<comment type="caution">
    <text evidence="6">The sequence shown here is derived from an EMBL/GenBank/DDBJ whole genome shotgun (WGS) entry which is preliminary data.</text>
</comment>
<evidence type="ECO:0000256" key="3">
    <source>
        <dbReference type="ARBA" id="ARBA00023027"/>
    </source>
</evidence>
<dbReference type="SUPFAM" id="SSF51735">
    <property type="entry name" value="NAD(P)-binding Rossmann-fold domains"/>
    <property type="match status" value="1"/>
</dbReference>
<keyword evidence="3" id="KW-0520">NAD</keyword>
<name>A0ABP9H698_9ACTN</name>
<dbReference type="PANTHER" id="PTHR43180:SF28">
    <property type="entry name" value="NAD(P)-BINDING ROSSMANN-FOLD SUPERFAMILY PROTEIN"/>
    <property type="match status" value="1"/>
</dbReference>
<dbReference type="InterPro" id="IPR002347">
    <property type="entry name" value="SDR_fam"/>
</dbReference>
<dbReference type="Pfam" id="PF13561">
    <property type="entry name" value="adh_short_C2"/>
    <property type="match status" value="1"/>
</dbReference>
<comment type="similarity">
    <text evidence="1">Belongs to the short-chain dehydrogenases/reductases (SDR) family.</text>
</comment>
<dbReference type="PANTHER" id="PTHR43180">
    <property type="entry name" value="3-OXOACYL-(ACYL-CARRIER-PROTEIN) REDUCTASE (AFU_ORTHOLOGUE AFUA_6G11210)"/>
    <property type="match status" value="1"/>
</dbReference>
<evidence type="ECO:0000256" key="1">
    <source>
        <dbReference type="ARBA" id="ARBA00006484"/>
    </source>
</evidence>
<reference evidence="7" key="1">
    <citation type="journal article" date="2019" name="Int. J. Syst. Evol. Microbiol.">
        <title>The Global Catalogue of Microorganisms (GCM) 10K type strain sequencing project: providing services to taxonomists for standard genome sequencing and annotation.</title>
        <authorList>
            <consortium name="The Broad Institute Genomics Platform"/>
            <consortium name="The Broad Institute Genome Sequencing Center for Infectious Disease"/>
            <person name="Wu L."/>
            <person name="Ma J."/>
        </authorList>
    </citation>
    <scope>NUCLEOTIDE SEQUENCE [LARGE SCALE GENOMIC DNA]</scope>
    <source>
        <strain evidence="7">JCM 17986</strain>
    </source>
</reference>
<keyword evidence="7" id="KW-1185">Reference proteome</keyword>
<evidence type="ECO:0000313" key="6">
    <source>
        <dbReference type="EMBL" id="GAA4959442.1"/>
    </source>
</evidence>
<dbReference type="PRINTS" id="PR00080">
    <property type="entry name" value="SDRFAMILY"/>
</dbReference>
<evidence type="ECO:0000256" key="4">
    <source>
        <dbReference type="ARBA" id="ARBA00023098"/>
    </source>
</evidence>
<sequence>MGKLDGRVILISGAARGQGEAEARLFVAEGASVVLGDVLDDEGAAVAKDLGDAARYVHLDVTKEADWTAAVAEANAAFGKLDGLINNAGILQFGAIVDTSLDDYMKIVNVNQVGVFLGMRAAIPSLVAAGGGTIVNTSSTNGLQGVAGMIGYTATKFAVRGMTKAAALELGHSGIRVNSIHPGGIDTPMVRPDNVEGLVADDTSSGDIYAALPAGRVGQPEEVAKLALFLSCADSSYSTGSEFVIDGGMTAGPTWA</sequence>
<dbReference type="EMBL" id="BAABHS010000007">
    <property type="protein sequence ID" value="GAA4959442.1"/>
    <property type="molecule type" value="Genomic_DNA"/>
</dbReference>
<evidence type="ECO:0000256" key="2">
    <source>
        <dbReference type="ARBA" id="ARBA00023002"/>
    </source>
</evidence>
<proteinExistence type="inferred from homology"/>
<keyword evidence="5" id="KW-0753">Steroid metabolism</keyword>
<dbReference type="Gene3D" id="3.40.50.720">
    <property type="entry name" value="NAD(P)-binding Rossmann-like Domain"/>
    <property type="match status" value="1"/>
</dbReference>
<dbReference type="InterPro" id="IPR036291">
    <property type="entry name" value="NAD(P)-bd_dom_sf"/>
</dbReference>
<gene>
    <name evidence="6" type="ORF">GCM10023205_22970</name>
</gene>
<evidence type="ECO:0000256" key="5">
    <source>
        <dbReference type="ARBA" id="ARBA00023221"/>
    </source>
</evidence>
<dbReference type="InterPro" id="IPR020904">
    <property type="entry name" value="Sc_DH/Rdtase_CS"/>
</dbReference>
<evidence type="ECO:0000313" key="7">
    <source>
        <dbReference type="Proteomes" id="UP001500466"/>
    </source>
</evidence>
<accession>A0ABP9H698</accession>
<dbReference type="PROSITE" id="PS00061">
    <property type="entry name" value="ADH_SHORT"/>
    <property type="match status" value="1"/>
</dbReference>
<dbReference type="Proteomes" id="UP001500466">
    <property type="component" value="Unassembled WGS sequence"/>
</dbReference>